<dbReference type="AlphaFoldDB" id="A0A376GWJ5"/>
<protein>
    <submittedName>
        <fullName evidence="2">Thioesterase superfamily</fullName>
    </submittedName>
</protein>
<dbReference type="OrthoDB" id="6902891at2"/>
<evidence type="ECO:0000313" key="2">
    <source>
        <dbReference type="EMBL" id="STD82917.1"/>
    </source>
</evidence>
<keyword evidence="3" id="KW-1185">Reference proteome</keyword>
<evidence type="ECO:0000313" key="3">
    <source>
        <dbReference type="Proteomes" id="UP000254807"/>
    </source>
</evidence>
<dbReference type="Pfam" id="PF22636">
    <property type="entry name" value="FlK"/>
    <property type="match status" value="1"/>
</dbReference>
<dbReference type="RefSeq" id="WP_060814789.1">
    <property type="nucleotide sequence ID" value="NZ_JAJGOJ010000004.1"/>
</dbReference>
<reference evidence="2 3" key="1">
    <citation type="submission" date="2018-06" db="EMBL/GenBank/DDBJ databases">
        <authorList>
            <consortium name="Pathogen Informatics"/>
            <person name="Doyle S."/>
        </authorList>
    </citation>
    <scope>NUCLEOTIDE SEQUENCE [LARGE SCALE GENOMIC DNA]</scope>
    <source>
        <strain evidence="2 3">NCTC12360</strain>
    </source>
</reference>
<dbReference type="PANTHER" id="PTHR36934:SF1">
    <property type="entry name" value="THIOESTERASE DOMAIN-CONTAINING PROTEIN"/>
    <property type="match status" value="1"/>
</dbReference>
<dbReference type="Gene3D" id="3.10.129.10">
    <property type="entry name" value="Hotdog Thioesterase"/>
    <property type="match status" value="1"/>
</dbReference>
<dbReference type="PANTHER" id="PTHR36934">
    <property type="entry name" value="BLR0278 PROTEIN"/>
    <property type="match status" value="1"/>
</dbReference>
<dbReference type="Proteomes" id="UP000254807">
    <property type="component" value="Unassembled WGS sequence"/>
</dbReference>
<accession>A0A376GWJ5</accession>
<dbReference type="InterPro" id="IPR054485">
    <property type="entry name" value="FlK-like_dom"/>
</dbReference>
<name>A0A376GWJ5_ENTGA</name>
<evidence type="ECO:0000259" key="1">
    <source>
        <dbReference type="Pfam" id="PF22636"/>
    </source>
</evidence>
<organism evidence="2 3">
    <name type="scientific">Enterococcus gallinarum</name>
    <dbReference type="NCBI Taxonomy" id="1353"/>
    <lineage>
        <taxon>Bacteria</taxon>
        <taxon>Bacillati</taxon>
        <taxon>Bacillota</taxon>
        <taxon>Bacilli</taxon>
        <taxon>Lactobacillales</taxon>
        <taxon>Enterococcaceae</taxon>
        <taxon>Enterococcus</taxon>
    </lineage>
</organism>
<dbReference type="InterPro" id="IPR029069">
    <property type="entry name" value="HotDog_dom_sf"/>
</dbReference>
<gene>
    <name evidence="2" type="ORF">NCTC12360_01357</name>
</gene>
<sequence length="121" mass="13023">MIEKEFLVTEEDTALAVGSGGLPVLATPRLAAMVEAVCFEALESRIASGKTTVGTQFTIEHRAASGIGATVQVCCEEISNEKTYGFAFRVYENNQLLATGTHHRAVVDIEGFLKKVSEKES</sequence>
<dbReference type="EMBL" id="UFYW01000001">
    <property type="protein sequence ID" value="STD82917.1"/>
    <property type="molecule type" value="Genomic_DNA"/>
</dbReference>
<feature type="domain" description="Fluoroacetyl-CoA-specific thioesterase-like" evidence="1">
    <location>
        <begin position="8"/>
        <end position="109"/>
    </location>
</feature>
<dbReference type="SUPFAM" id="SSF54637">
    <property type="entry name" value="Thioesterase/thiol ester dehydrase-isomerase"/>
    <property type="match status" value="1"/>
</dbReference>
<proteinExistence type="predicted"/>
<dbReference type="InterPro" id="IPR025540">
    <property type="entry name" value="FlK"/>
</dbReference>